<gene>
    <name evidence="3" type="ORF">LY11_04470</name>
</gene>
<sequence>MAKLTPVILDEEPNAEGEWNVKIRIGHKSKSAYISTDEFVSKKHLTKEWDIKTSFVVSHLTDILNEYNEILKQKKSILPHIDHLQLKELLTGIGNEYKPGEEVMFLNFAKEHTESIKLKQYSTYKILKTTYQSLSDYLNHVDIPATEITPVFLEGYEKFLRSDREVARLVNGKLIKTERAGLGNSGVNAKMNNIRKLHNLAKEKYNDEDEGVILIPNNPFKKYKIVARDEVEDRDFSIDQIVKIRDCKLKVNSRTELARDIWMLSFYLCGMNSVDIFHNSGKNVERVVYNRQKTKGKRTDKALMSVNIIDEAVSLHDKYMGKMQVRYSNIGSLNLSLHYGIKELRKILGAGFEKLDMYSARHSIASIAANECGYSTEQVGAMLNHYGRENKVTRGYIRRSWAIVDQIQAAVIALLPPFSEIINDSGES</sequence>
<evidence type="ECO:0000313" key="3">
    <source>
        <dbReference type="EMBL" id="RAJ24297.1"/>
    </source>
</evidence>
<dbReference type="RefSeq" id="WP_111635812.1">
    <property type="nucleotide sequence ID" value="NZ_QLLR01000032.1"/>
</dbReference>
<dbReference type="InterPro" id="IPR025269">
    <property type="entry name" value="SAM-like_dom"/>
</dbReference>
<proteinExistence type="predicted"/>
<dbReference type="Pfam" id="PF13102">
    <property type="entry name" value="Phage_int_SAM_5"/>
    <property type="match status" value="1"/>
</dbReference>
<dbReference type="SUPFAM" id="SSF56349">
    <property type="entry name" value="DNA breaking-rejoining enzymes"/>
    <property type="match status" value="1"/>
</dbReference>
<dbReference type="InterPro" id="IPR011010">
    <property type="entry name" value="DNA_brk_join_enz"/>
</dbReference>
<dbReference type="EMBL" id="QLLR01000032">
    <property type="protein sequence ID" value="RAJ24297.1"/>
    <property type="molecule type" value="Genomic_DNA"/>
</dbReference>
<dbReference type="GO" id="GO:0003677">
    <property type="term" value="F:DNA binding"/>
    <property type="evidence" value="ECO:0007669"/>
    <property type="project" value="UniProtKB-KW"/>
</dbReference>
<evidence type="ECO:0000259" key="2">
    <source>
        <dbReference type="Pfam" id="PF13102"/>
    </source>
</evidence>
<dbReference type="AlphaFoldDB" id="A0A327SEX7"/>
<reference evidence="3 4" key="1">
    <citation type="submission" date="2018-06" db="EMBL/GenBank/DDBJ databases">
        <title>Genomic Encyclopedia of Archaeal and Bacterial Type Strains, Phase II (KMG-II): from individual species to whole genera.</title>
        <authorList>
            <person name="Goeker M."/>
        </authorList>
    </citation>
    <scope>NUCLEOTIDE SEQUENCE [LARGE SCALE GENOMIC DNA]</scope>
    <source>
        <strain evidence="3 4">DSM 14825</strain>
    </source>
</reference>
<dbReference type="Gene3D" id="1.10.150.130">
    <property type="match status" value="1"/>
</dbReference>
<evidence type="ECO:0000313" key="4">
    <source>
        <dbReference type="Proteomes" id="UP000249754"/>
    </source>
</evidence>
<name>A0A327SEX7_9SPHI</name>
<organism evidence="3 4">
    <name type="scientific">Pedobacter cryoconitis</name>
    <dbReference type="NCBI Taxonomy" id="188932"/>
    <lineage>
        <taxon>Bacteria</taxon>
        <taxon>Pseudomonadati</taxon>
        <taxon>Bacteroidota</taxon>
        <taxon>Sphingobacteriia</taxon>
        <taxon>Sphingobacteriales</taxon>
        <taxon>Sphingobacteriaceae</taxon>
        <taxon>Pedobacter</taxon>
    </lineage>
</organism>
<dbReference type="InterPro" id="IPR010998">
    <property type="entry name" value="Integrase_recombinase_N"/>
</dbReference>
<keyword evidence="1" id="KW-0238">DNA-binding</keyword>
<protein>
    <submittedName>
        <fullName evidence="3">Integrase-like protein</fullName>
    </submittedName>
</protein>
<dbReference type="Proteomes" id="UP000249754">
    <property type="component" value="Unassembled WGS sequence"/>
</dbReference>
<dbReference type="OrthoDB" id="5326076at2"/>
<comment type="caution">
    <text evidence="3">The sequence shown here is derived from an EMBL/GenBank/DDBJ whole genome shotgun (WGS) entry which is preliminary data.</text>
</comment>
<feature type="domain" description="Phage integrase SAM-like" evidence="2">
    <location>
        <begin position="104"/>
        <end position="204"/>
    </location>
</feature>
<accession>A0A327SEX7</accession>
<evidence type="ECO:0000256" key="1">
    <source>
        <dbReference type="ARBA" id="ARBA00023125"/>
    </source>
</evidence>